<reference evidence="5 6" key="2">
    <citation type="submission" date="2016-06" db="EMBL/GenBank/DDBJ databases">
        <title>Pedobacter psychrophilus sp. nov., isolated from Antarctic fragmentary rock.</title>
        <authorList>
            <person name="Svec P."/>
        </authorList>
    </citation>
    <scope>NUCLEOTIDE SEQUENCE [LARGE SCALE GENOMIC DNA]</scope>
    <source>
        <strain evidence="5 6">CCM 8644</strain>
    </source>
</reference>
<dbReference type="GO" id="GO:0017003">
    <property type="term" value="P:protein-heme linkage"/>
    <property type="evidence" value="ECO:0007669"/>
    <property type="project" value="InterPro"/>
</dbReference>
<dbReference type="STRING" id="1826909.A5893_07185"/>
<keyword evidence="2" id="KW-0349">Heme</keyword>
<comment type="caution">
    <text evidence="5">The sequence shown here is derived from an EMBL/GenBank/DDBJ whole genome shotgun (WGS) entry which is preliminary data.</text>
</comment>
<dbReference type="Proteomes" id="UP000078459">
    <property type="component" value="Unassembled WGS sequence"/>
</dbReference>
<dbReference type="InterPro" id="IPR004329">
    <property type="entry name" value="CcmE"/>
</dbReference>
<keyword evidence="2" id="KW-0408">Iron</keyword>
<dbReference type="RefSeq" id="WP_068821948.1">
    <property type="nucleotide sequence ID" value="NZ_LWHJ01000022.1"/>
</dbReference>
<dbReference type="OrthoDB" id="1524250at2"/>
<proteinExistence type="predicted"/>
<keyword evidence="3" id="KW-0201">Cytochrome c-type biogenesis</keyword>
<dbReference type="SUPFAM" id="SSF82093">
    <property type="entry name" value="Heme chaperone CcmE"/>
    <property type="match status" value="1"/>
</dbReference>
<evidence type="ECO:0000256" key="3">
    <source>
        <dbReference type="ARBA" id="ARBA00022748"/>
    </source>
</evidence>
<comment type="subcellular location">
    <subcellularLocation>
        <location evidence="1">Membrane</location>
    </subcellularLocation>
</comment>
<dbReference type="GO" id="GO:0005886">
    <property type="term" value="C:plasma membrane"/>
    <property type="evidence" value="ECO:0007669"/>
    <property type="project" value="InterPro"/>
</dbReference>
<gene>
    <name evidence="5" type="ORF">A5893_07185</name>
</gene>
<accession>A0A179DI21</accession>
<dbReference type="Gene3D" id="2.40.50.140">
    <property type="entry name" value="Nucleic acid-binding proteins"/>
    <property type="match status" value="1"/>
</dbReference>
<evidence type="ECO:0000256" key="4">
    <source>
        <dbReference type="ARBA" id="ARBA00023136"/>
    </source>
</evidence>
<evidence type="ECO:0000313" key="6">
    <source>
        <dbReference type="Proteomes" id="UP000078459"/>
    </source>
</evidence>
<dbReference type="GO" id="GO:0017004">
    <property type="term" value="P:cytochrome complex assembly"/>
    <property type="evidence" value="ECO:0007669"/>
    <property type="project" value="UniProtKB-KW"/>
</dbReference>
<name>A0A179DI21_9SPHI</name>
<dbReference type="GO" id="GO:0020037">
    <property type="term" value="F:heme binding"/>
    <property type="evidence" value="ECO:0007669"/>
    <property type="project" value="InterPro"/>
</dbReference>
<dbReference type="InterPro" id="IPR012340">
    <property type="entry name" value="NA-bd_OB-fold"/>
</dbReference>
<keyword evidence="4" id="KW-0472">Membrane</keyword>
<dbReference type="EMBL" id="LWHJ01000022">
    <property type="protein sequence ID" value="OAQ40717.1"/>
    <property type="molecule type" value="Genomic_DNA"/>
</dbReference>
<evidence type="ECO:0000256" key="2">
    <source>
        <dbReference type="ARBA" id="ARBA00022617"/>
    </source>
</evidence>
<dbReference type="Pfam" id="PF03100">
    <property type="entry name" value="CcmE"/>
    <property type="match status" value="1"/>
</dbReference>
<keyword evidence="2" id="KW-0479">Metal-binding</keyword>
<organism evidence="5 6">
    <name type="scientific">Pedobacter psychrophilus</name>
    <dbReference type="NCBI Taxonomy" id="1826909"/>
    <lineage>
        <taxon>Bacteria</taxon>
        <taxon>Pseudomonadati</taxon>
        <taxon>Bacteroidota</taxon>
        <taxon>Sphingobacteriia</taxon>
        <taxon>Sphingobacteriales</taxon>
        <taxon>Sphingobacteriaceae</taxon>
        <taxon>Pedobacter</taxon>
    </lineage>
</organism>
<reference evidence="5 6" key="1">
    <citation type="submission" date="2016-04" db="EMBL/GenBank/DDBJ databases">
        <authorList>
            <person name="Evans L.H."/>
            <person name="Alamgir A."/>
            <person name="Owens N."/>
            <person name="Weber N.D."/>
            <person name="Virtaneva K."/>
            <person name="Barbian K."/>
            <person name="Babar A."/>
            <person name="Rosenke K."/>
        </authorList>
    </citation>
    <scope>NUCLEOTIDE SEQUENCE [LARGE SCALE GENOMIC DNA]</scope>
    <source>
        <strain evidence="5 6">CCM 8644</strain>
    </source>
</reference>
<evidence type="ECO:0000313" key="5">
    <source>
        <dbReference type="EMBL" id="OAQ40717.1"/>
    </source>
</evidence>
<dbReference type="InterPro" id="IPR036127">
    <property type="entry name" value="CcmE-like_sf"/>
</dbReference>
<sequence>MKKSSIIGMIIIAIAIGVIVSTYADSSTYGSFSEAKETQKELHIVGKLNKSKEMVYNPQQDANYFSFYMIDNKGKECKVEFTGTKPQDFEKSEQIVLTGQMSGGSFQANKILMKCPSKYTQDKIEVTEFKANKQANI</sequence>
<keyword evidence="6" id="KW-1185">Reference proteome</keyword>
<evidence type="ECO:0000256" key="1">
    <source>
        <dbReference type="ARBA" id="ARBA00004370"/>
    </source>
</evidence>
<protein>
    <submittedName>
        <fullName evidence="5">Cytochrome C biogenesis protein</fullName>
    </submittedName>
</protein>
<dbReference type="AlphaFoldDB" id="A0A179DI21"/>